<sequence length="537" mass="56550">MGWSSIPFRRLAGALFCVGLTLAPLDSSALAATPQTTAAPSSPASASTLAEQIDNLISEARFAGADWGISVVSLDTGRTVYTHHADQLLQPASTAKLFTAAVALSELGPDYRIPTRVLATGAIRQGQLEGPLILYGMGDPTLGADPSTQTWPDQLAEQLASQGLHHVHGDLIADATYFASPMMGSGWEAIDLQSWFAVPATALSVHENQVEVTVAPGSTAGAPATISFDPAESIPNLASEIVTSAPHSRNDINLYRAPGDGVLYAFGNIAAHSPAQTYKLAVPDPARYAGNLLRAALARHGIQLDGKLVVLQWPRRDIALSAQAHTLAEVRSPPLGEILSRGLKRSQNLYLQNLLLLAGVKAQTDAEQRDGSFGFITSERWGIRAMHQLLEQIGITPTSTLIEEGTGLSRSNLTTANAMARLLAYLATQPYAATLQDALPIAGVDGTLYGRMRNTPAENNVRAKTGSMNFVHCLAGYVTTSDGERLAFAIMLNNYAPPAGAPSATRDLDAIAVMLAGMRNRSGAVSTAPAVATHPAN</sequence>
<keyword evidence="3" id="KW-0732">Signal</keyword>
<name>A0A370KB03_9GAMM</name>
<keyword evidence="4" id="KW-0121">Carboxypeptidase</keyword>
<reference evidence="4 5" key="1">
    <citation type="submission" date="2018-07" db="EMBL/GenBank/DDBJ databases">
        <title>Dyella solisilvae sp. nov., isolated from the pine and broad-leaved mixed forest soil.</title>
        <authorList>
            <person name="Gao Z."/>
            <person name="Qiu L."/>
        </authorList>
    </citation>
    <scope>NUCLEOTIDE SEQUENCE [LARGE SCALE GENOMIC DNA]</scope>
    <source>
        <strain evidence="4 5">DHG54</strain>
    </source>
</reference>
<comment type="caution">
    <text evidence="4">The sequence shown here is derived from an EMBL/GenBank/DDBJ whole genome shotgun (WGS) entry which is preliminary data.</text>
</comment>
<dbReference type="EMBL" id="QQSY01000001">
    <property type="protein sequence ID" value="RDI99843.1"/>
    <property type="molecule type" value="Genomic_DNA"/>
</dbReference>
<dbReference type="Pfam" id="PF02113">
    <property type="entry name" value="Peptidase_S13"/>
    <property type="match status" value="1"/>
</dbReference>
<dbReference type="EC" id="3.4.16.4" evidence="4"/>
<dbReference type="PRINTS" id="PR00922">
    <property type="entry name" value="DADACBPTASE3"/>
</dbReference>
<evidence type="ECO:0000313" key="5">
    <source>
        <dbReference type="Proteomes" id="UP000254711"/>
    </source>
</evidence>
<gene>
    <name evidence="4" type="primary">dacB</name>
    <name evidence="4" type="ORF">DVT68_03145</name>
</gene>
<protein>
    <submittedName>
        <fullName evidence="4">D-alanyl-D-alanine carboxypeptidase/D-alanyl-D-alanine-endopeptidase</fullName>
        <ecNumber evidence="4">3.4.16.4</ecNumber>
    </submittedName>
</protein>
<dbReference type="GO" id="GO:0000270">
    <property type="term" value="P:peptidoglycan metabolic process"/>
    <property type="evidence" value="ECO:0007669"/>
    <property type="project" value="TreeGrafter"/>
</dbReference>
<keyword evidence="4" id="KW-0645">Protease</keyword>
<dbReference type="SUPFAM" id="SSF56601">
    <property type="entry name" value="beta-lactamase/transpeptidase-like"/>
    <property type="match status" value="1"/>
</dbReference>
<feature type="signal peptide" evidence="3">
    <location>
        <begin position="1"/>
        <end position="31"/>
    </location>
</feature>
<dbReference type="PANTHER" id="PTHR30023:SF0">
    <property type="entry name" value="PENICILLIN-SENSITIVE CARBOXYPEPTIDASE A"/>
    <property type="match status" value="1"/>
</dbReference>
<keyword evidence="2 4" id="KW-0378">Hydrolase</keyword>
<dbReference type="OrthoDB" id="9802627at2"/>
<evidence type="ECO:0000313" key="4">
    <source>
        <dbReference type="EMBL" id="RDI99843.1"/>
    </source>
</evidence>
<comment type="similarity">
    <text evidence="1">Belongs to the peptidase S13 family.</text>
</comment>
<dbReference type="InterPro" id="IPR000667">
    <property type="entry name" value="Peptidase_S13"/>
</dbReference>
<dbReference type="AlphaFoldDB" id="A0A370KB03"/>
<keyword evidence="5" id="KW-1185">Reference proteome</keyword>
<evidence type="ECO:0000256" key="1">
    <source>
        <dbReference type="ARBA" id="ARBA00006096"/>
    </source>
</evidence>
<organism evidence="4 5">
    <name type="scientific">Dyella solisilvae</name>
    <dbReference type="NCBI Taxonomy" id="1920168"/>
    <lineage>
        <taxon>Bacteria</taxon>
        <taxon>Pseudomonadati</taxon>
        <taxon>Pseudomonadota</taxon>
        <taxon>Gammaproteobacteria</taxon>
        <taxon>Lysobacterales</taxon>
        <taxon>Rhodanobacteraceae</taxon>
        <taxon>Dyella</taxon>
    </lineage>
</organism>
<dbReference type="Proteomes" id="UP000254711">
    <property type="component" value="Unassembled WGS sequence"/>
</dbReference>
<evidence type="ECO:0000256" key="3">
    <source>
        <dbReference type="SAM" id="SignalP"/>
    </source>
</evidence>
<dbReference type="InterPro" id="IPR012338">
    <property type="entry name" value="Beta-lactam/transpept-like"/>
</dbReference>
<proteinExistence type="inferred from homology"/>
<accession>A0A370KB03</accession>
<dbReference type="Gene3D" id="3.40.710.10">
    <property type="entry name" value="DD-peptidase/beta-lactamase superfamily"/>
    <property type="match status" value="2"/>
</dbReference>
<dbReference type="NCBIfam" id="TIGR00666">
    <property type="entry name" value="PBP4"/>
    <property type="match status" value="1"/>
</dbReference>
<dbReference type="RefSeq" id="WP_114823576.1">
    <property type="nucleotide sequence ID" value="NZ_QQSY01000001.1"/>
</dbReference>
<feature type="chain" id="PRO_5016835020" evidence="3">
    <location>
        <begin position="32"/>
        <end position="537"/>
    </location>
</feature>
<dbReference type="Gene3D" id="3.50.80.20">
    <property type="entry name" value="D-Ala-D-Ala carboxypeptidase C, peptidase S13"/>
    <property type="match status" value="1"/>
</dbReference>
<dbReference type="PANTHER" id="PTHR30023">
    <property type="entry name" value="D-ALANYL-D-ALANINE CARBOXYPEPTIDASE"/>
    <property type="match status" value="1"/>
</dbReference>
<evidence type="ECO:0000256" key="2">
    <source>
        <dbReference type="ARBA" id="ARBA00022801"/>
    </source>
</evidence>
<dbReference type="GO" id="GO:0009002">
    <property type="term" value="F:serine-type D-Ala-D-Ala carboxypeptidase activity"/>
    <property type="evidence" value="ECO:0007669"/>
    <property type="project" value="UniProtKB-EC"/>
</dbReference>
<dbReference type="GO" id="GO:0006508">
    <property type="term" value="P:proteolysis"/>
    <property type="evidence" value="ECO:0007669"/>
    <property type="project" value="InterPro"/>
</dbReference>